<feature type="domain" description="Peptidase S12 Pab87-related C-terminal" evidence="3">
    <location>
        <begin position="369"/>
        <end position="446"/>
    </location>
</feature>
<dbReference type="SUPFAM" id="SSF56601">
    <property type="entry name" value="beta-lactamase/transpeptidase-like"/>
    <property type="match status" value="1"/>
</dbReference>
<dbReference type="GO" id="GO:0016787">
    <property type="term" value="F:hydrolase activity"/>
    <property type="evidence" value="ECO:0007669"/>
    <property type="project" value="UniProtKB-KW"/>
</dbReference>
<feature type="signal peptide" evidence="1">
    <location>
        <begin position="1"/>
        <end position="19"/>
    </location>
</feature>
<dbReference type="Gene3D" id="3.40.710.10">
    <property type="entry name" value="DD-peptidase/beta-lactamase superfamily"/>
    <property type="match status" value="1"/>
</dbReference>
<dbReference type="Proteomes" id="UP000603640">
    <property type="component" value="Unassembled WGS sequence"/>
</dbReference>
<dbReference type="InterPro" id="IPR012338">
    <property type="entry name" value="Beta-lactam/transpept-like"/>
</dbReference>
<reference evidence="4" key="1">
    <citation type="submission" date="2020-08" db="EMBL/GenBank/DDBJ databases">
        <title>Pontibacter sp. SD6 16S ribosomal RNA gene Genome sequencing and assembly.</title>
        <authorList>
            <person name="Kang M."/>
        </authorList>
    </citation>
    <scope>NUCLEOTIDE SEQUENCE</scope>
    <source>
        <strain evidence="4">SD6</strain>
    </source>
</reference>
<dbReference type="InterPro" id="IPR050491">
    <property type="entry name" value="AmpC-like"/>
</dbReference>
<keyword evidence="1" id="KW-0732">Signal</keyword>
<feature type="domain" description="Beta-lactamase-related" evidence="2">
    <location>
        <begin position="33"/>
        <end position="347"/>
    </location>
</feature>
<dbReference type="PANTHER" id="PTHR46825">
    <property type="entry name" value="D-ALANYL-D-ALANINE-CARBOXYPEPTIDASE/ENDOPEPTIDASE AMPH"/>
    <property type="match status" value="1"/>
</dbReference>
<dbReference type="InterPro" id="IPR001466">
    <property type="entry name" value="Beta-lactam-related"/>
</dbReference>
<evidence type="ECO:0000259" key="2">
    <source>
        <dbReference type="Pfam" id="PF00144"/>
    </source>
</evidence>
<organism evidence="4 5">
    <name type="scientific">Pontibacter cellulosilyticus</name>
    <dbReference type="NCBI Taxonomy" id="1720253"/>
    <lineage>
        <taxon>Bacteria</taxon>
        <taxon>Pseudomonadati</taxon>
        <taxon>Bacteroidota</taxon>
        <taxon>Cytophagia</taxon>
        <taxon>Cytophagales</taxon>
        <taxon>Hymenobacteraceae</taxon>
        <taxon>Pontibacter</taxon>
    </lineage>
</organism>
<evidence type="ECO:0000256" key="1">
    <source>
        <dbReference type="SAM" id="SignalP"/>
    </source>
</evidence>
<feature type="chain" id="PRO_5037427172" evidence="1">
    <location>
        <begin position="20"/>
        <end position="454"/>
    </location>
</feature>
<proteinExistence type="predicted"/>
<sequence>MKKISLFLFLLFLAPLVQAQQKSATRLDSVKLHLQELVQKNYVPGIVLGVYENGKTRYYTYGVADKRNGTAVSENTVFEIGSITKTFTTLLAQMLVKEGVVSWDDPVNKYLPDSLKSLEKEGQKVTLRHLASHTAGFPKVPGNLKPKDNYDPYADYTAKDLYAYLNQVPLQTVPGEKINYSNTGVSLLGQVLENATGKTYQSLLRERVLQPLQLESAVFDGANPSYTRAKGYLDGEPVKDWSAKAVAPAGMLDMSAKDLMRYNLAFIGETKTKLYPHMQEVLQVQKIMSNDKGLQGGLTLGWQIQVKDGDTLYWHNGGTGGFRSFTGLMPGKNKAVVILTNTAYDVDPIAAYALGFSHNMPKLRKTADLTESVLKQYIGVYQLAPNFTITVSFKDGQLKAQATNQPAVTIYPESETRFFMKVTDAELEFKKENGTVNSLVLYQNGNEIEGNKIK</sequence>
<dbReference type="Pfam" id="PF00144">
    <property type="entry name" value="Beta-lactamase"/>
    <property type="match status" value="1"/>
</dbReference>
<comment type="caution">
    <text evidence="4">The sequence shown here is derived from an EMBL/GenBank/DDBJ whole genome shotgun (WGS) entry which is preliminary data.</text>
</comment>
<keyword evidence="4" id="KW-0378">Hydrolase</keyword>
<dbReference type="AlphaFoldDB" id="A0A923N8D0"/>
<gene>
    <name evidence="4" type="ORF">H8S84_07870</name>
</gene>
<evidence type="ECO:0000313" key="4">
    <source>
        <dbReference type="EMBL" id="MBC5992747.1"/>
    </source>
</evidence>
<keyword evidence="5" id="KW-1185">Reference proteome</keyword>
<protein>
    <submittedName>
        <fullName evidence="4">Serine hydrolase</fullName>
    </submittedName>
</protein>
<accession>A0A923N8D0</accession>
<evidence type="ECO:0000259" key="3">
    <source>
        <dbReference type="Pfam" id="PF11954"/>
    </source>
</evidence>
<dbReference type="EMBL" id="JACRVF010000002">
    <property type="protein sequence ID" value="MBC5992747.1"/>
    <property type="molecule type" value="Genomic_DNA"/>
</dbReference>
<dbReference type="Pfam" id="PF11954">
    <property type="entry name" value="DUF3471"/>
    <property type="match status" value="1"/>
</dbReference>
<dbReference type="InterPro" id="IPR021860">
    <property type="entry name" value="Peptidase_S12_Pab87-rel_C"/>
</dbReference>
<evidence type="ECO:0000313" key="5">
    <source>
        <dbReference type="Proteomes" id="UP000603640"/>
    </source>
</evidence>
<dbReference type="RefSeq" id="WP_187066787.1">
    <property type="nucleotide sequence ID" value="NZ_JACRVF010000002.1"/>
</dbReference>
<dbReference type="PANTHER" id="PTHR46825:SF9">
    <property type="entry name" value="BETA-LACTAMASE-RELATED DOMAIN-CONTAINING PROTEIN"/>
    <property type="match status" value="1"/>
</dbReference>
<name>A0A923N8D0_9BACT</name>